<reference evidence="2" key="2">
    <citation type="submission" date="2015-01" db="EMBL/GenBank/DDBJ databases">
        <title>Evolutionary Origins and Diversification of the Mycorrhizal Mutualists.</title>
        <authorList>
            <consortium name="DOE Joint Genome Institute"/>
            <consortium name="Mycorrhizal Genomics Consortium"/>
            <person name="Kohler A."/>
            <person name="Kuo A."/>
            <person name="Nagy L.G."/>
            <person name="Floudas D."/>
            <person name="Copeland A."/>
            <person name="Barry K.W."/>
            <person name="Cichocki N."/>
            <person name="Veneault-Fourrey C."/>
            <person name="LaButti K."/>
            <person name="Lindquist E.A."/>
            <person name="Lipzen A."/>
            <person name="Lundell T."/>
            <person name="Morin E."/>
            <person name="Murat C."/>
            <person name="Riley R."/>
            <person name="Ohm R."/>
            <person name="Sun H."/>
            <person name="Tunlid A."/>
            <person name="Henrissat B."/>
            <person name="Grigoriev I.V."/>
            <person name="Hibbett D.S."/>
            <person name="Martin F."/>
        </authorList>
    </citation>
    <scope>NUCLEOTIDE SEQUENCE [LARGE SCALE GENOMIC DNA]</scope>
    <source>
        <strain evidence="2">MAFF 305830</strain>
    </source>
</reference>
<keyword evidence="2" id="KW-1185">Reference proteome</keyword>
<protein>
    <submittedName>
        <fullName evidence="1">Uncharacterized protein</fullName>
    </submittedName>
</protein>
<evidence type="ECO:0000313" key="1">
    <source>
        <dbReference type="EMBL" id="KIM24434.1"/>
    </source>
</evidence>
<dbReference type="Proteomes" id="UP000054097">
    <property type="component" value="Unassembled WGS sequence"/>
</dbReference>
<organism evidence="1 2">
    <name type="scientific">Serendipita vermifera MAFF 305830</name>
    <dbReference type="NCBI Taxonomy" id="933852"/>
    <lineage>
        <taxon>Eukaryota</taxon>
        <taxon>Fungi</taxon>
        <taxon>Dikarya</taxon>
        <taxon>Basidiomycota</taxon>
        <taxon>Agaricomycotina</taxon>
        <taxon>Agaricomycetes</taxon>
        <taxon>Sebacinales</taxon>
        <taxon>Serendipitaceae</taxon>
        <taxon>Serendipita</taxon>
    </lineage>
</organism>
<reference evidence="1 2" key="1">
    <citation type="submission" date="2014-04" db="EMBL/GenBank/DDBJ databases">
        <authorList>
            <consortium name="DOE Joint Genome Institute"/>
            <person name="Kuo A."/>
            <person name="Zuccaro A."/>
            <person name="Kohler A."/>
            <person name="Nagy L.G."/>
            <person name="Floudas D."/>
            <person name="Copeland A."/>
            <person name="Barry K.W."/>
            <person name="Cichocki N."/>
            <person name="Veneault-Fourrey C."/>
            <person name="LaButti K."/>
            <person name="Lindquist E.A."/>
            <person name="Lipzen A."/>
            <person name="Lundell T."/>
            <person name="Morin E."/>
            <person name="Murat C."/>
            <person name="Sun H."/>
            <person name="Tunlid A."/>
            <person name="Henrissat B."/>
            <person name="Grigoriev I.V."/>
            <person name="Hibbett D.S."/>
            <person name="Martin F."/>
            <person name="Nordberg H.P."/>
            <person name="Cantor M.N."/>
            <person name="Hua S.X."/>
        </authorList>
    </citation>
    <scope>NUCLEOTIDE SEQUENCE [LARGE SCALE GENOMIC DNA]</scope>
    <source>
        <strain evidence="1 2">MAFF 305830</strain>
    </source>
</reference>
<dbReference type="EMBL" id="KN824324">
    <property type="protein sequence ID" value="KIM24434.1"/>
    <property type="molecule type" value="Genomic_DNA"/>
</dbReference>
<dbReference type="HOGENOM" id="CLU_1441860_0_0_1"/>
<gene>
    <name evidence="1" type="ORF">M408DRAFT_11025</name>
</gene>
<accession>A0A0C3AWR9</accession>
<evidence type="ECO:0000313" key="2">
    <source>
        <dbReference type="Proteomes" id="UP000054097"/>
    </source>
</evidence>
<dbReference type="AlphaFoldDB" id="A0A0C3AWR9"/>
<proteinExistence type="predicted"/>
<name>A0A0C3AWR9_SERVB</name>
<sequence>MTGLEIPIFLGLKFVAVKAAGLLLHTAVGQAAAGAATSYTVGTVATHAIAHAAIHSSAIALQHASMSFAWRVISGAAGATTLLGGGYALVHGAWQMCSISEAMEEAQKDMERPSRCDSCVNGGVLHSYDDYASAHKARLAVYSVLNHIYRSLGHMNYNGSHKTTLSQVEACADENCNCLDYAANGPGV</sequence>